<dbReference type="EMBL" id="JAHKSW010000005">
    <property type="protein sequence ID" value="KAG7332541.1"/>
    <property type="molecule type" value="Genomic_DNA"/>
</dbReference>
<evidence type="ECO:0000256" key="1">
    <source>
        <dbReference type="SAM" id="MobiDB-lite"/>
    </source>
</evidence>
<proteinExistence type="predicted"/>
<dbReference type="AlphaFoldDB" id="A0A9D3SPM5"/>
<protein>
    <submittedName>
        <fullName evidence="2">Uncharacterized protein</fullName>
    </submittedName>
</protein>
<evidence type="ECO:0000313" key="3">
    <source>
        <dbReference type="Proteomes" id="UP000824219"/>
    </source>
</evidence>
<feature type="region of interest" description="Disordered" evidence="1">
    <location>
        <begin position="1"/>
        <end position="27"/>
    </location>
</feature>
<evidence type="ECO:0000313" key="2">
    <source>
        <dbReference type="EMBL" id="KAG7332541.1"/>
    </source>
</evidence>
<reference evidence="2 3" key="1">
    <citation type="submission" date="2021-06" db="EMBL/GenBank/DDBJ databases">
        <title>Chromosome-level genome assembly of the red-tail catfish (Hemibagrus wyckioides).</title>
        <authorList>
            <person name="Shao F."/>
        </authorList>
    </citation>
    <scope>NUCLEOTIDE SEQUENCE [LARGE SCALE GENOMIC DNA]</scope>
    <source>
        <strain evidence="2">EC202008001</strain>
        <tissue evidence="2">Blood</tissue>
    </source>
</reference>
<accession>A0A9D3SPM5</accession>
<name>A0A9D3SPM5_9TELE</name>
<dbReference type="Proteomes" id="UP000824219">
    <property type="component" value="Linkage Group LG05"/>
</dbReference>
<comment type="caution">
    <text evidence="2">The sequence shown here is derived from an EMBL/GenBank/DDBJ whole genome shotgun (WGS) entry which is preliminary data.</text>
</comment>
<gene>
    <name evidence="2" type="ORF">KOW79_004375</name>
</gene>
<organism evidence="2 3">
    <name type="scientific">Hemibagrus wyckioides</name>
    <dbReference type="NCBI Taxonomy" id="337641"/>
    <lineage>
        <taxon>Eukaryota</taxon>
        <taxon>Metazoa</taxon>
        <taxon>Chordata</taxon>
        <taxon>Craniata</taxon>
        <taxon>Vertebrata</taxon>
        <taxon>Euteleostomi</taxon>
        <taxon>Actinopterygii</taxon>
        <taxon>Neopterygii</taxon>
        <taxon>Teleostei</taxon>
        <taxon>Ostariophysi</taxon>
        <taxon>Siluriformes</taxon>
        <taxon>Bagridae</taxon>
        <taxon>Hemibagrus</taxon>
    </lineage>
</organism>
<keyword evidence="3" id="KW-1185">Reference proteome</keyword>
<sequence length="85" mass="9122">MSSAQRGGEVMSSVEKEDEAASEVEPGSLVTYELEQGAGMSLMAKLQSAVATYVSLCSINMETDLTSYQHFPLNTAANPERKSKC</sequence>